<evidence type="ECO:0000313" key="4">
    <source>
        <dbReference type="EMBL" id="MBU5675742.1"/>
    </source>
</evidence>
<evidence type="ECO:0000256" key="1">
    <source>
        <dbReference type="PROSITE-ProRule" id="PRU00169"/>
    </source>
</evidence>
<dbReference type="PANTHER" id="PTHR37299">
    <property type="entry name" value="TRANSCRIPTIONAL REGULATOR-RELATED"/>
    <property type="match status" value="1"/>
</dbReference>
<name>A0ABS6FZR2_9FIRM</name>
<dbReference type="RefSeq" id="WP_216415195.1">
    <property type="nucleotide sequence ID" value="NZ_JAHLQK010000001.1"/>
</dbReference>
<dbReference type="SMART" id="SM00448">
    <property type="entry name" value="REC"/>
    <property type="match status" value="1"/>
</dbReference>
<proteinExistence type="predicted"/>
<keyword evidence="5" id="KW-1185">Reference proteome</keyword>
<dbReference type="PANTHER" id="PTHR37299:SF1">
    <property type="entry name" value="STAGE 0 SPORULATION PROTEIN A HOMOLOG"/>
    <property type="match status" value="1"/>
</dbReference>
<feature type="domain" description="Response regulatory" evidence="2">
    <location>
        <begin position="4"/>
        <end position="118"/>
    </location>
</feature>
<dbReference type="EMBL" id="JAHLQK010000001">
    <property type="protein sequence ID" value="MBU5675742.1"/>
    <property type="molecule type" value="Genomic_DNA"/>
</dbReference>
<organism evidence="4 5">
    <name type="scientific">Alkaliphilus flagellatus</name>
    <dbReference type="NCBI Taxonomy" id="2841507"/>
    <lineage>
        <taxon>Bacteria</taxon>
        <taxon>Bacillati</taxon>
        <taxon>Bacillota</taxon>
        <taxon>Clostridia</taxon>
        <taxon>Peptostreptococcales</taxon>
        <taxon>Natronincolaceae</taxon>
        <taxon>Alkaliphilus</taxon>
    </lineage>
</organism>
<reference evidence="4 5" key="1">
    <citation type="submission" date="2021-06" db="EMBL/GenBank/DDBJ databases">
        <authorList>
            <person name="Sun Q."/>
            <person name="Li D."/>
        </authorList>
    </citation>
    <scope>NUCLEOTIDE SEQUENCE [LARGE SCALE GENOMIC DNA]</scope>
    <source>
        <strain evidence="4 5">MSJ-5</strain>
    </source>
</reference>
<dbReference type="Proteomes" id="UP000779508">
    <property type="component" value="Unassembled WGS sequence"/>
</dbReference>
<feature type="domain" description="HTH LytTR-type" evidence="3">
    <location>
        <begin position="141"/>
        <end position="246"/>
    </location>
</feature>
<dbReference type="PROSITE" id="PS50930">
    <property type="entry name" value="HTH_LYTTR"/>
    <property type="match status" value="1"/>
</dbReference>
<evidence type="ECO:0000259" key="2">
    <source>
        <dbReference type="PROSITE" id="PS50110"/>
    </source>
</evidence>
<dbReference type="SMART" id="SM00850">
    <property type="entry name" value="LytTR"/>
    <property type="match status" value="1"/>
</dbReference>
<dbReference type="Pfam" id="PF04397">
    <property type="entry name" value="LytTR"/>
    <property type="match status" value="1"/>
</dbReference>
<dbReference type="InterPro" id="IPR046947">
    <property type="entry name" value="LytR-like"/>
</dbReference>
<dbReference type="Pfam" id="PF00072">
    <property type="entry name" value="Response_reg"/>
    <property type="match status" value="1"/>
</dbReference>
<dbReference type="InterPro" id="IPR001789">
    <property type="entry name" value="Sig_transdc_resp-reg_receiver"/>
</dbReference>
<gene>
    <name evidence="4" type="ORF">KQI88_04875</name>
</gene>
<feature type="modified residue" description="4-aspartylphosphate" evidence="1">
    <location>
        <position position="55"/>
    </location>
</feature>
<dbReference type="PROSITE" id="PS50110">
    <property type="entry name" value="RESPONSE_REGULATORY"/>
    <property type="match status" value="1"/>
</dbReference>
<sequence>MNIRAVIIDDEYLSIEELAFLLSKIPYIDIVGKADCGIEGLDLVKKLRPDLVFVDVRMPDIDGVQLSKEINKLNIECKIIFTTAYDQYAIEAFDVDAIDYILKPYEEERVLKAVSKARYLIENNHTNNHKVSTNNISLNKLPVLKNDKLLLIDVEDILLIYTEDRSIFIKTDKEIFSSSSSLQELEEKLSEKGFFRTHRSYLVNLNKIKEISPWFNGSYVAIVEGLNEEIPISRNQVKLFKQILGI</sequence>
<accession>A0ABS6FZR2</accession>
<dbReference type="GO" id="GO:0003677">
    <property type="term" value="F:DNA binding"/>
    <property type="evidence" value="ECO:0007669"/>
    <property type="project" value="UniProtKB-KW"/>
</dbReference>
<protein>
    <submittedName>
        <fullName evidence="4">LytTR family DNA-binding domain-containing protein</fullName>
    </submittedName>
</protein>
<comment type="caution">
    <text evidence="4">The sequence shown here is derived from an EMBL/GenBank/DDBJ whole genome shotgun (WGS) entry which is preliminary data.</text>
</comment>
<evidence type="ECO:0000313" key="5">
    <source>
        <dbReference type="Proteomes" id="UP000779508"/>
    </source>
</evidence>
<keyword evidence="1" id="KW-0597">Phosphoprotein</keyword>
<evidence type="ECO:0000259" key="3">
    <source>
        <dbReference type="PROSITE" id="PS50930"/>
    </source>
</evidence>
<dbReference type="InterPro" id="IPR007492">
    <property type="entry name" value="LytTR_DNA-bd_dom"/>
</dbReference>
<keyword evidence="4" id="KW-0238">DNA-binding</keyword>